<evidence type="ECO:0000256" key="2">
    <source>
        <dbReference type="ARBA" id="ARBA00022737"/>
    </source>
</evidence>
<dbReference type="Pfam" id="PF00395">
    <property type="entry name" value="SLH"/>
    <property type="match status" value="2"/>
</dbReference>
<dbReference type="PANTHER" id="PTHR43308">
    <property type="entry name" value="OUTER MEMBRANE PROTEIN ALPHA-RELATED"/>
    <property type="match status" value="1"/>
</dbReference>
<feature type="chain" id="PRO_5012025523" evidence="3">
    <location>
        <begin position="28"/>
        <end position="470"/>
    </location>
</feature>
<keyword evidence="2" id="KW-0677">Repeat</keyword>
<dbReference type="STRING" id="1121421.SAMN02745123_01819"/>
<proteinExistence type="predicted"/>
<sequence length="470" mass="53013">MKKLTKFMITLLSVSMLTTLLAGAAWADSGNKQKNLSTGLQKQLIKKQYQEPYQPSRNYSVVFQDVNKHWAKNDILKLESKGIMKGYENKQFMPDKSVSKNEAIAIIMRVIDHEATSTEKEALLKQIFPGWMGLAPLQAYDAGILADWELMGWNGNKPATRIEAAMWLSRAAGDEDVSLTELLSFKDIKGLKQDELTYAATMYKRGILRGTSDGYLNPFNPITRGEFAVMISRFIDSVDMDIDLDEEEQTTDYISNLSPANKAKIDINTNKFTIHFTEDMVLAKGQDIEDLAKAIQLLQYKNGQWVDAQLEYAIVFKEDDDQLVVKLNNKEFLSANSKYCLTIDDDILVTRKARSFSGINKGEWYFTTKAVALAIDEVTATNDTTVVIQFNEDIQKGKKFNSNGTGIHILKGTRELDVTAARIAGAKLTLALDADDSMVDNKNYQVWLSEDVIDNFSLKKEKAIEFKYED</sequence>
<dbReference type="Proteomes" id="UP000183997">
    <property type="component" value="Unassembled WGS sequence"/>
</dbReference>
<keyword evidence="1 3" id="KW-0732">Signal</keyword>
<dbReference type="AlphaFoldDB" id="A0A1M6SD46"/>
<name>A0A1M6SD46_9FIRM</name>
<feature type="domain" description="SLH" evidence="4">
    <location>
        <begin position="58"/>
        <end position="121"/>
    </location>
</feature>
<evidence type="ECO:0000259" key="4">
    <source>
        <dbReference type="PROSITE" id="PS51272"/>
    </source>
</evidence>
<dbReference type="PANTHER" id="PTHR43308:SF5">
    <property type="entry name" value="S-LAYER PROTEIN _ PEPTIDOGLYCAN ENDO-BETA-N-ACETYLGLUCOSAMINIDASE"/>
    <property type="match status" value="1"/>
</dbReference>
<dbReference type="OrthoDB" id="1804207at2"/>
<feature type="domain" description="SLH" evidence="4">
    <location>
        <begin position="182"/>
        <end position="245"/>
    </location>
</feature>
<dbReference type="InterPro" id="IPR001119">
    <property type="entry name" value="SLH_dom"/>
</dbReference>
<dbReference type="InterPro" id="IPR032812">
    <property type="entry name" value="SbsA_Ig"/>
</dbReference>
<protein>
    <submittedName>
        <fullName evidence="5">Ig-like domain-containing protein</fullName>
    </submittedName>
</protein>
<dbReference type="InterPro" id="IPR014755">
    <property type="entry name" value="Cu-Rt/internalin_Ig-like"/>
</dbReference>
<evidence type="ECO:0000313" key="6">
    <source>
        <dbReference type="Proteomes" id="UP000183997"/>
    </source>
</evidence>
<evidence type="ECO:0000256" key="1">
    <source>
        <dbReference type="ARBA" id="ARBA00022729"/>
    </source>
</evidence>
<dbReference type="InterPro" id="IPR051465">
    <property type="entry name" value="Cell_Envelope_Struct_Comp"/>
</dbReference>
<organism evidence="5 6">
    <name type="scientific">Desulforamulus aeronauticus DSM 10349</name>
    <dbReference type="NCBI Taxonomy" id="1121421"/>
    <lineage>
        <taxon>Bacteria</taxon>
        <taxon>Bacillati</taxon>
        <taxon>Bacillota</taxon>
        <taxon>Clostridia</taxon>
        <taxon>Eubacteriales</taxon>
        <taxon>Peptococcaceae</taxon>
        <taxon>Desulforamulus</taxon>
    </lineage>
</organism>
<feature type="signal peptide" evidence="3">
    <location>
        <begin position="1"/>
        <end position="27"/>
    </location>
</feature>
<dbReference type="RefSeq" id="WP_072913342.1">
    <property type="nucleotide sequence ID" value="NZ_FRAR01000013.1"/>
</dbReference>
<evidence type="ECO:0000256" key="3">
    <source>
        <dbReference type="SAM" id="SignalP"/>
    </source>
</evidence>
<dbReference type="PROSITE" id="PS51272">
    <property type="entry name" value="SLH"/>
    <property type="match status" value="2"/>
</dbReference>
<reference evidence="6" key="1">
    <citation type="submission" date="2016-11" db="EMBL/GenBank/DDBJ databases">
        <authorList>
            <person name="Varghese N."/>
            <person name="Submissions S."/>
        </authorList>
    </citation>
    <scope>NUCLEOTIDE SEQUENCE [LARGE SCALE GENOMIC DNA]</scope>
    <source>
        <strain evidence="6">DSM 10349</strain>
    </source>
</reference>
<dbReference type="Gene3D" id="2.60.40.1220">
    <property type="match status" value="1"/>
</dbReference>
<accession>A0A1M6SD46</accession>
<keyword evidence="6" id="KW-1185">Reference proteome</keyword>
<dbReference type="EMBL" id="FRAR01000013">
    <property type="protein sequence ID" value="SHK42663.1"/>
    <property type="molecule type" value="Genomic_DNA"/>
</dbReference>
<gene>
    <name evidence="5" type="ORF">SAMN02745123_01819</name>
</gene>
<dbReference type="Pfam" id="PF13205">
    <property type="entry name" value="Big_5"/>
    <property type="match status" value="1"/>
</dbReference>
<evidence type="ECO:0000313" key="5">
    <source>
        <dbReference type="EMBL" id="SHK42663.1"/>
    </source>
</evidence>